<protein>
    <submittedName>
        <fullName evidence="2">Uncharacterized protein</fullName>
    </submittedName>
</protein>
<keyword evidence="1" id="KW-1133">Transmembrane helix</keyword>
<sequence length="67" mass="7559">MYDLLIMTKSLVSNIRLSLGMFVRHGSNKPPKLLRILLAPLFSFLGLAVSSMKMIIIIDQPATLHRH</sequence>
<name>A0A2I1DFD0_ASPC2</name>
<dbReference type="RefSeq" id="XP_024697155.1">
    <property type="nucleotide sequence ID" value="XM_024836396.1"/>
</dbReference>
<evidence type="ECO:0000313" key="2">
    <source>
        <dbReference type="EMBL" id="PKY08561.1"/>
    </source>
</evidence>
<keyword evidence="1" id="KW-0472">Membrane</keyword>
<organism evidence="2 3">
    <name type="scientific">Aspergillus campestris (strain IBT 28561)</name>
    <dbReference type="NCBI Taxonomy" id="1392248"/>
    <lineage>
        <taxon>Eukaryota</taxon>
        <taxon>Fungi</taxon>
        <taxon>Dikarya</taxon>
        <taxon>Ascomycota</taxon>
        <taxon>Pezizomycotina</taxon>
        <taxon>Eurotiomycetes</taxon>
        <taxon>Eurotiomycetidae</taxon>
        <taxon>Eurotiales</taxon>
        <taxon>Aspergillaceae</taxon>
        <taxon>Aspergillus</taxon>
        <taxon>Aspergillus subgen. Circumdati</taxon>
    </lineage>
</organism>
<evidence type="ECO:0000313" key="3">
    <source>
        <dbReference type="Proteomes" id="UP000234254"/>
    </source>
</evidence>
<feature type="transmembrane region" description="Helical" evidence="1">
    <location>
        <begin position="33"/>
        <end position="58"/>
    </location>
</feature>
<keyword evidence="3" id="KW-1185">Reference proteome</keyword>
<dbReference type="GeneID" id="36543920"/>
<proteinExistence type="predicted"/>
<keyword evidence="1" id="KW-0812">Transmembrane</keyword>
<evidence type="ECO:0000256" key="1">
    <source>
        <dbReference type="SAM" id="Phobius"/>
    </source>
</evidence>
<dbReference type="Proteomes" id="UP000234254">
    <property type="component" value="Unassembled WGS sequence"/>
</dbReference>
<comment type="caution">
    <text evidence="2">The sequence shown here is derived from an EMBL/GenBank/DDBJ whole genome shotgun (WGS) entry which is preliminary data.</text>
</comment>
<accession>A0A2I1DFD0</accession>
<dbReference type="EMBL" id="MSFM01000001">
    <property type="protein sequence ID" value="PKY08561.1"/>
    <property type="molecule type" value="Genomic_DNA"/>
</dbReference>
<gene>
    <name evidence="2" type="ORF">P168DRAFT_286676</name>
</gene>
<dbReference type="AlphaFoldDB" id="A0A2I1DFD0"/>
<dbReference type="VEuPathDB" id="FungiDB:P168DRAFT_286676"/>
<reference evidence="2" key="1">
    <citation type="submission" date="2016-12" db="EMBL/GenBank/DDBJ databases">
        <title>The genomes of Aspergillus section Nigri reveals drivers in fungal speciation.</title>
        <authorList>
            <consortium name="DOE Joint Genome Institute"/>
            <person name="Vesth T.C."/>
            <person name="Nybo J."/>
            <person name="Theobald S."/>
            <person name="Brandl J."/>
            <person name="Frisvad J.C."/>
            <person name="Nielsen K.F."/>
            <person name="Lyhne E.K."/>
            <person name="Kogle M.E."/>
            <person name="Kuo A."/>
            <person name="Riley R."/>
            <person name="Clum A."/>
            <person name="Nolan M."/>
            <person name="Lipzen A."/>
            <person name="Salamov A."/>
            <person name="Henrissat B."/>
            <person name="Wiebenga A."/>
            <person name="De vries R.P."/>
            <person name="Grigoriev I.V."/>
            <person name="Mortensen U.H."/>
            <person name="Andersen M.R."/>
            <person name="Baker S.E."/>
        </authorList>
    </citation>
    <scope>NUCLEOTIDE SEQUENCE</scope>
    <source>
        <strain evidence="2">IBT 28561</strain>
    </source>
</reference>